<gene>
    <name evidence="1" type="ORF">CLUMA_CG003588</name>
</gene>
<keyword evidence="2" id="KW-1185">Reference proteome</keyword>
<accession>A0A1J1HP70</accession>
<evidence type="ECO:0000313" key="2">
    <source>
        <dbReference type="Proteomes" id="UP000183832"/>
    </source>
</evidence>
<organism evidence="1 2">
    <name type="scientific">Clunio marinus</name>
    <dbReference type="NCBI Taxonomy" id="568069"/>
    <lineage>
        <taxon>Eukaryota</taxon>
        <taxon>Metazoa</taxon>
        <taxon>Ecdysozoa</taxon>
        <taxon>Arthropoda</taxon>
        <taxon>Hexapoda</taxon>
        <taxon>Insecta</taxon>
        <taxon>Pterygota</taxon>
        <taxon>Neoptera</taxon>
        <taxon>Endopterygota</taxon>
        <taxon>Diptera</taxon>
        <taxon>Nematocera</taxon>
        <taxon>Chironomoidea</taxon>
        <taxon>Chironomidae</taxon>
        <taxon>Clunio</taxon>
    </lineage>
</organism>
<dbReference type="Proteomes" id="UP000183832">
    <property type="component" value="Unassembled WGS sequence"/>
</dbReference>
<dbReference type="EMBL" id="CVRI01000014">
    <property type="protein sequence ID" value="CRK89839.1"/>
    <property type="molecule type" value="Genomic_DNA"/>
</dbReference>
<proteinExistence type="predicted"/>
<evidence type="ECO:0000313" key="1">
    <source>
        <dbReference type="EMBL" id="CRK89839.1"/>
    </source>
</evidence>
<name>A0A1J1HP70_9DIPT</name>
<dbReference type="PROSITE" id="PS51257">
    <property type="entry name" value="PROKAR_LIPOPROTEIN"/>
    <property type="match status" value="1"/>
</dbReference>
<reference evidence="1 2" key="1">
    <citation type="submission" date="2015-04" db="EMBL/GenBank/DDBJ databases">
        <authorList>
            <person name="Syromyatnikov M.Y."/>
            <person name="Popov V.N."/>
        </authorList>
    </citation>
    <scope>NUCLEOTIDE SEQUENCE [LARGE SCALE GENOMIC DNA]</scope>
</reference>
<protein>
    <submittedName>
        <fullName evidence="1">CLUMA_CG003588, isoform A</fullName>
    </submittedName>
</protein>
<sequence>MRPCRHDFARVKYTQNLFLFNSLASCLRRLWFIPSTMRKVLKSKGEMLTITQRTSIVTEANITRKPFD</sequence>
<dbReference type="AlphaFoldDB" id="A0A1J1HP70"/>